<dbReference type="AlphaFoldDB" id="A0A841Y3E5"/>
<reference evidence="3 4" key="1">
    <citation type="submission" date="2020-03" db="EMBL/GenBank/DDBJ databases">
        <title>Soil Listeria distribution.</title>
        <authorList>
            <person name="Liao J."/>
            <person name="Wiedmann M."/>
        </authorList>
    </citation>
    <scope>NUCLEOTIDE SEQUENCE [LARGE SCALE GENOMIC DNA]</scope>
    <source>
        <strain evidence="3 4">FSL L7-1816</strain>
    </source>
</reference>
<sequence>MKKLLLISQNFYPEIGSASNRMKQLFRRFSKQYDTKLLTTEPQYPNRAIYEQQKFWDEVMNTEKISRIKPRTTKYESNMILRFLLYFETMCQFLWRIVREKESFDIVYVSSPPISIALVGLFAKKKLHATLIVDVRDLWPASLQGVGKFNNPFFMRIAYWLENKIYQHADHIIVNSESFQTYIAEKGIDTQKISFVPNGLTNQEIAQGRKDRPMKMKQEPLTVIYTGNFGLAQELESFINMADHFKTMDTVRFEMIGYGAHYQTVTNAVRDKQLRNIHVHPPDTRDNVLQKLLQSDIAFVSLVPHPVFETVIPGKIIDYMGCGLPIIGMVSGYAKQTIETSETGFVFQHEEADEMYQKLNELLANPALREKLRNNGLAYAKENYSWQDNFQRMEQVIATCK</sequence>
<dbReference type="RefSeq" id="WP_185382887.1">
    <property type="nucleotide sequence ID" value="NZ_JAAROV010000005.1"/>
</dbReference>
<evidence type="ECO:0000313" key="4">
    <source>
        <dbReference type="Proteomes" id="UP000543379"/>
    </source>
</evidence>
<dbReference type="Pfam" id="PF00534">
    <property type="entry name" value="Glycos_transf_1"/>
    <property type="match status" value="1"/>
</dbReference>
<evidence type="ECO:0000313" key="3">
    <source>
        <dbReference type="EMBL" id="MBC1318107.1"/>
    </source>
</evidence>
<proteinExistence type="predicted"/>
<feature type="domain" description="Glycosyltransferase subfamily 4-like N-terminal" evidence="2">
    <location>
        <begin position="92"/>
        <end position="199"/>
    </location>
</feature>
<dbReference type="InterPro" id="IPR001296">
    <property type="entry name" value="Glyco_trans_1"/>
</dbReference>
<evidence type="ECO:0000259" key="1">
    <source>
        <dbReference type="Pfam" id="PF00534"/>
    </source>
</evidence>
<organism evidence="3 4">
    <name type="scientific">Listeria booriae</name>
    <dbReference type="NCBI Taxonomy" id="1552123"/>
    <lineage>
        <taxon>Bacteria</taxon>
        <taxon>Bacillati</taxon>
        <taxon>Bacillota</taxon>
        <taxon>Bacilli</taxon>
        <taxon>Bacillales</taxon>
        <taxon>Listeriaceae</taxon>
        <taxon>Listeria</taxon>
    </lineage>
</organism>
<dbReference type="PANTHER" id="PTHR45947:SF3">
    <property type="entry name" value="SULFOQUINOVOSYL TRANSFERASE SQD2"/>
    <property type="match status" value="1"/>
</dbReference>
<dbReference type="EMBL" id="JAAROV010000005">
    <property type="protein sequence ID" value="MBC1318107.1"/>
    <property type="molecule type" value="Genomic_DNA"/>
</dbReference>
<protein>
    <submittedName>
        <fullName evidence="3">Glycosyltransferase family 4 protein</fullName>
    </submittedName>
</protein>
<dbReference type="Pfam" id="PF13579">
    <property type="entry name" value="Glyco_trans_4_4"/>
    <property type="match status" value="1"/>
</dbReference>
<comment type="caution">
    <text evidence="3">The sequence shown here is derived from an EMBL/GenBank/DDBJ whole genome shotgun (WGS) entry which is preliminary data.</text>
</comment>
<evidence type="ECO:0000259" key="2">
    <source>
        <dbReference type="Pfam" id="PF13579"/>
    </source>
</evidence>
<dbReference type="GO" id="GO:0016758">
    <property type="term" value="F:hexosyltransferase activity"/>
    <property type="evidence" value="ECO:0007669"/>
    <property type="project" value="TreeGrafter"/>
</dbReference>
<feature type="domain" description="Glycosyl transferase family 1" evidence="1">
    <location>
        <begin position="216"/>
        <end position="376"/>
    </location>
</feature>
<dbReference type="Proteomes" id="UP000543379">
    <property type="component" value="Unassembled WGS sequence"/>
</dbReference>
<dbReference type="CDD" id="cd03794">
    <property type="entry name" value="GT4_WbuB-like"/>
    <property type="match status" value="1"/>
</dbReference>
<dbReference type="InterPro" id="IPR050194">
    <property type="entry name" value="Glycosyltransferase_grp1"/>
</dbReference>
<dbReference type="SUPFAM" id="SSF53756">
    <property type="entry name" value="UDP-Glycosyltransferase/glycogen phosphorylase"/>
    <property type="match status" value="1"/>
</dbReference>
<gene>
    <name evidence="3" type="ORF">HB811_15095</name>
</gene>
<accession>A0A841Y3E5</accession>
<keyword evidence="3" id="KW-0808">Transferase</keyword>
<dbReference type="PANTHER" id="PTHR45947">
    <property type="entry name" value="SULFOQUINOVOSYL TRANSFERASE SQD2"/>
    <property type="match status" value="1"/>
</dbReference>
<dbReference type="Gene3D" id="3.40.50.2000">
    <property type="entry name" value="Glycogen Phosphorylase B"/>
    <property type="match status" value="2"/>
</dbReference>
<name>A0A841Y3E5_9LIST</name>
<dbReference type="InterPro" id="IPR028098">
    <property type="entry name" value="Glyco_trans_4-like_N"/>
</dbReference>